<dbReference type="EMBL" id="BLEW01000008">
    <property type="protein sequence ID" value="GEU21719.1"/>
    <property type="molecule type" value="Genomic_DNA"/>
</dbReference>
<dbReference type="EMBL" id="BLEV01000007">
    <property type="protein sequence ID" value="GEU09268.1"/>
    <property type="molecule type" value="Genomic_DNA"/>
</dbReference>
<name>A0A640N7A0_BACAN</name>
<protein>
    <submittedName>
        <fullName evidence="4">Uncharacterized protein</fullName>
    </submittedName>
</protein>
<evidence type="ECO:0000313" key="1">
    <source>
        <dbReference type="EMBL" id="GEU03285.1"/>
    </source>
</evidence>
<evidence type="ECO:0000313" key="5">
    <source>
        <dbReference type="EMBL" id="GEU23372.1"/>
    </source>
</evidence>
<reference evidence="4" key="2">
    <citation type="submission" date="2019-12" db="EMBL/GenBank/DDBJ databases">
        <authorList>
            <person name="Hoang T.H.H."/>
            <person name="Okutani A."/>
        </authorList>
    </citation>
    <scope>NUCLEOTIDE SEQUENCE</scope>
    <source>
        <strain evidence="1">DB</strain>
        <strain evidence="2">HG</strain>
        <strain evidence="4">LaLC</strain>
        <strain evidence="5">LamDB</strain>
        <strain evidence="3">QuyetLC</strain>
    </source>
</reference>
<reference evidence="4" key="1">
    <citation type="submission" date="2019-12" db="EMBL/GenBank/DDBJ databases">
        <title>Epidemiological and comparative genomic analysis of Bacillus anthracis isolated from northern Vietnam.</title>
        <authorList>
            <person name="Hoang T.T.H."/>
            <person name="Dang D.A."/>
            <person name="Pham M.H."/>
            <person name="Luong M.H."/>
            <person name="Tran N.D."/>
            <person name="Nguyen T.H."/>
            <person name="Nguyen T.T."/>
            <person name="Inoue S."/>
            <person name="Morikawa S."/>
            <person name="Okutani A."/>
        </authorList>
    </citation>
    <scope>NUCLEOTIDE SEQUENCE</scope>
    <source>
        <strain evidence="1">DB</strain>
        <strain evidence="2">HG</strain>
        <strain evidence="4">LaLC</strain>
        <strain evidence="5">LamDB</strain>
        <strain evidence="3">QuyetLC</strain>
    </source>
</reference>
<evidence type="ECO:0000313" key="4">
    <source>
        <dbReference type="EMBL" id="GEU21719.1"/>
    </source>
</evidence>
<gene>
    <name evidence="1" type="ORF">DB1_46960</name>
    <name evidence="2" type="ORF">HG1_47530</name>
    <name evidence="4" type="ORF">LaLC_38120</name>
    <name evidence="5" type="ORF">LamDB_25330</name>
    <name evidence="3" type="ORF">QuyetLC_45400</name>
</gene>
<accession>A0A640N7A0</accession>
<evidence type="ECO:0000313" key="2">
    <source>
        <dbReference type="EMBL" id="GEU09268.1"/>
    </source>
</evidence>
<comment type="caution">
    <text evidence="4">The sequence shown here is derived from an EMBL/GenBank/DDBJ whole genome shotgun (WGS) entry which is preliminary data.</text>
</comment>
<dbReference type="EMBL" id="BLEU01000009">
    <property type="protein sequence ID" value="GEU03285.1"/>
    <property type="molecule type" value="Genomic_DNA"/>
</dbReference>
<proteinExistence type="predicted"/>
<sequence length="72" mass="8479">MKETKPLKMHLKAGFPFINLQRSIFFPEKRLKRLCTLNEIKESRSNIILNETLFALPVLDIWGVDGHDNRKK</sequence>
<evidence type="ECO:0000313" key="3">
    <source>
        <dbReference type="EMBL" id="GEU13979.1"/>
    </source>
</evidence>
<dbReference type="EMBL" id="BLEY01000067">
    <property type="protein sequence ID" value="GEU13979.1"/>
    <property type="molecule type" value="Genomic_DNA"/>
</dbReference>
<dbReference type="AlphaFoldDB" id="A0A640N7A0"/>
<organism evidence="4">
    <name type="scientific">Bacillus anthracis</name>
    <name type="common">anthrax bacterium</name>
    <dbReference type="NCBI Taxonomy" id="1392"/>
    <lineage>
        <taxon>Bacteria</taxon>
        <taxon>Bacillati</taxon>
        <taxon>Bacillota</taxon>
        <taxon>Bacilli</taxon>
        <taxon>Bacillales</taxon>
        <taxon>Bacillaceae</taxon>
        <taxon>Bacillus</taxon>
        <taxon>Bacillus cereus group</taxon>
    </lineage>
</organism>
<dbReference type="EMBL" id="BLEX01000003">
    <property type="protein sequence ID" value="GEU23372.1"/>
    <property type="molecule type" value="Genomic_DNA"/>
</dbReference>